<accession>A0ABT6F7G7</accession>
<dbReference type="EMBL" id="JARRAG010000001">
    <property type="protein sequence ID" value="MDG3003513.1"/>
    <property type="molecule type" value="Genomic_DNA"/>
</dbReference>
<proteinExistence type="predicted"/>
<gene>
    <name evidence="1" type="ORF">PZE19_07025</name>
</gene>
<reference evidence="1 2" key="1">
    <citation type="submission" date="2023-03" db="EMBL/GenBank/DDBJ databases">
        <title>Paludisphaera mucosa sp. nov. a novel planctomycete from northern fen.</title>
        <authorList>
            <person name="Ivanova A."/>
        </authorList>
    </citation>
    <scope>NUCLEOTIDE SEQUENCE [LARGE SCALE GENOMIC DNA]</scope>
    <source>
        <strain evidence="1 2">Pla2</strain>
    </source>
</reference>
<keyword evidence="2" id="KW-1185">Reference proteome</keyword>
<comment type="caution">
    <text evidence="1">The sequence shown here is derived from an EMBL/GenBank/DDBJ whole genome shotgun (WGS) entry which is preliminary data.</text>
</comment>
<organism evidence="1 2">
    <name type="scientific">Paludisphaera mucosa</name>
    <dbReference type="NCBI Taxonomy" id="3030827"/>
    <lineage>
        <taxon>Bacteria</taxon>
        <taxon>Pseudomonadati</taxon>
        <taxon>Planctomycetota</taxon>
        <taxon>Planctomycetia</taxon>
        <taxon>Isosphaerales</taxon>
        <taxon>Isosphaeraceae</taxon>
        <taxon>Paludisphaera</taxon>
    </lineage>
</organism>
<name>A0ABT6F7G7_9BACT</name>
<protein>
    <submittedName>
        <fullName evidence="1">Uncharacterized protein</fullName>
    </submittedName>
</protein>
<sequence length="216" mass="22643">MKKHQFTPEGVLVMEERTLLSGFKFPAFVGGSNTLGLKGAFVLTSRTYEGVQRDVNTAIVNFTRNTLTFFDRQGGFTDAFYAKVGVGTYGDGGQSYLYARGTALANVDARMSAVEGKLPYGRGMGANNPTGGVGLSNRTALTSLNPGLSGSVGNLSVAELLENAVGVSSTRQELQSNLAVVRTQVLGWGQNGELGVLPSYIAAFGPNGGVFGTRNS</sequence>
<evidence type="ECO:0000313" key="2">
    <source>
        <dbReference type="Proteomes" id="UP001216907"/>
    </source>
</evidence>
<dbReference type="Proteomes" id="UP001216907">
    <property type="component" value="Unassembled WGS sequence"/>
</dbReference>
<evidence type="ECO:0000313" key="1">
    <source>
        <dbReference type="EMBL" id="MDG3003513.1"/>
    </source>
</evidence>
<dbReference type="RefSeq" id="WP_277859863.1">
    <property type="nucleotide sequence ID" value="NZ_JARRAG010000001.1"/>
</dbReference>